<evidence type="ECO:0000256" key="1">
    <source>
        <dbReference type="SAM" id="MobiDB-lite"/>
    </source>
</evidence>
<dbReference type="EMBL" id="LHXO01000119">
    <property type="protein sequence ID" value="KXA93153.1"/>
    <property type="molecule type" value="Genomic_DNA"/>
</dbReference>
<reference evidence="2 3" key="1">
    <citation type="journal article" date="2016" name="Sci. Rep.">
        <title>Metabolic traits of an uncultured archaeal lineage -MSBL1- from brine pools of the Red Sea.</title>
        <authorList>
            <person name="Mwirichia R."/>
            <person name="Alam I."/>
            <person name="Rashid M."/>
            <person name="Vinu M."/>
            <person name="Ba-Alawi W."/>
            <person name="Anthony Kamau A."/>
            <person name="Kamanda Ngugi D."/>
            <person name="Goker M."/>
            <person name="Klenk H.P."/>
            <person name="Bajic V."/>
            <person name="Stingl U."/>
        </authorList>
    </citation>
    <scope>NUCLEOTIDE SEQUENCE [LARGE SCALE GENOMIC DNA]</scope>
    <source>
        <strain evidence="2">SCGC-AAA259E19</strain>
    </source>
</reference>
<feature type="region of interest" description="Disordered" evidence="1">
    <location>
        <begin position="35"/>
        <end position="59"/>
    </location>
</feature>
<gene>
    <name evidence="2" type="ORF">AKJ65_06600</name>
</gene>
<dbReference type="AlphaFoldDB" id="A0A133UFZ7"/>
<evidence type="ECO:0000313" key="2">
    <source>
        <dbReference type="EMBL" id="KXA93153.1"/>
    </source>
</evidence>
<protein>
    <submittedName>
        <fullName evidence="2">Uncharacterized protein</fullName>
    </submittedName>
</protein>
<keyword evidence="3" id="KW-1185">Reference proteome</keyword>
<name>A0A133UFZ7_9EURY</name>
<comment type="caution">
    <text evidence="2">The sequence shown here is derived from an EMBL/GenBank/DDBJ whole genome shotgun (WGS) entry which is preliminary data.</text>
</comment>
<proteinExistence type="predicted"/>
<accession>A0A133UFZ7</accession>
<sequence>MTSPEAAHLKKEDLPIIYEEDRLKETIFFPDCMHDLKELPHDPHPHPPKDRPPGRQPACNQADLRKVCRQIIQPASSLRETEGDDR</sequence>
<dbReference type="Proteomes" id="UP000070284">
    <property type="component" value="Unassembled WGS sequence"/>
</dbReference>
<evidence type="ECO:0000313" key="3">
    <source>
        <dbReference type="Proteomes" id="UP000070284"/>
    </source>
</evidence>
<organism evidence="2 3">
    <name type="scientific">candidate division MSBL1 archaeon SCGC-AAA259E19</name>
    <dbReference type="NCBI Taxonomy" id="1698264"/>
    <lineage>
        <taxon>Archaea</taxon>
        <taxon>Methanobacteriati</taxon>
        <taxon>Methanobacteriota</taxon>
        <taxon>candidate division MSBL1</taxon>
    </lineage>
</organism>
<feature type="compositionally biased region" description="Basic and acidic residues" evidence="1">
    <location>
        <begin position="35"/>
        <end position="53"/>
    </location>
</feature>